<evidence type="ECO:0008006" key="7">
    <source>
        <dbReference type="Google" id="ProtNLM"/>
    </source>
</evidence>
<comment type="subunit">
    <text evidence="1">Homodimer.</text>
</comment>
<evidence type="ECO:0000256" key="2">
    <source>
        <dbReference type="ARBA" id="ARBA00022631"/>
    </source>
</evidence>
<reference evidence="5 6" key="1">
    <citation type="journal article" date="2012" name="Genome Biol.">
        <title>The genome of the polar eukaryotic microalga coccomyxa subellipsoidea reveals traits of cold adaptation.</title>
        <authorList>
            <person name="Blanc G."/>
            <person name="Agarkova I."/>
            <person name="Grimwood J."/>
            <person name="Kuo A."/>
            <person name="Brueggeman A."/>
            <person name="Dunigan D."/>
            <person name="Gurnon J."/>
            <person name="Ladunga I."/>
            <person name="Lindquist E."/>
            <person name="Lucas S."/>
            <person name="Pangilinan J."/>
            <person name="Proschold T."/>
            <person name="Salamov A."/>
            <person name="Schmutz J."/>
            <person name="Weeks D."/>
            <person name="Yamada T."/>
            <person name="Claverie J.M."/>
            <person name="Grigoriev I."/>
            <person name="Van Etten J."/>
            <person name="Lomsadze A."/>
            <person name="Borodovsky M."/>
        </authorList>
    </citation>
    <scope>NUCLEOTIDE SEQUENCE [LARGE SCALE GENOMIC DNA]</scope>
    <source>
        <strain evidence="5 6">C-169</strain>
    </source>
</reference>
<dbReference type="OrthoDB" id="2018886at2759"/>
<dbReference type="InterPro" id="IPR024060">
    <property type="entry name" value="Ureidoglycolate_lyase_dom_sf"/>
</dbReference>
<evidence type="ECO:0000313" key="6">
    <source>
        <dbReference type="Proteomes" id="UP000007264"/>
    </source>
</evidence>
<dbReference type="AlphaFoldDB" id="I0YWK5"/>
<dbReference type="Proteomes" id="UP000007264">
    <property type="component" value="Unassembled WGS sequence"/>
</dbReference>
<dbReference type="PANTHER" id="PTHR35721">
    <property type="entry name" value="UREIDOGLYCOLATE HYDROLASE"/>
    <property type="match status" value="1"/>
</dbReference>
<evidence type="ECO:0000256" key="4">
    <source>
        <dbReference type="ARBA" id="ARBA00047684"/>
    </source>
</evidence>
<dbReference type="eggNOG" id="ENOG502QVMT">
    <property type="taxonomic scope" value="Eukaryota"/>
</dbReference>
<keyword evidence="6" id="KW-1185">Reference proteome</keyword>
<dbReference type="InterPro" id="IPR011051">
    <property type="entry name" value="RmlC_Cupin_sf"/>
</dbReference>
<proteinExistence type="predicted"/>
<dbReference type="InterPro" id="IPR007247">
    <property type="entry name" value="Ureidogly_lyase"/>
</dbReference>
<keyword evidence="3" id="KW-0456">Lyase</keyword>
<comment type="catalytic activity">
    <reaction evidence="4">
        <text>(S)-ureidoglycolate = urea + glyoxylate</text>
        <dbReference type="Rhea" id="RHEA:11304"/>
        <dbReference type="ChEBI" id="CHEBI:16199"/>
        <dbReference type="ChEBI" id="CHEBI:36655"/>
        <dbReference type="ChEBI" id="CHEBI:57296"/>
        <dbReference type="EC" id="4.3.2.3"/>
    </reaction>
</comment>
<organism evidence="5 6">
    <name type="scientific">Coccomyxa subellipsoidea (strain C-169)</name>
    <name type="common">Green microalga</name>
    <dbReference type="NCBI Taxonomy" id="574566"/>
    <lineage>
        <taxon>Eukaryota</taxon>
        <taxon>Viridiplantae</taxon>
        <taxon>Chlorophyta</taxon>
        <taxon>core chlorophytes</taxon>
        <taxon>Trebouxiophyceae</taxon>
        <taxon>Trebouxiophyceae incertae sedis</taxon>
        <taxon>Coccomyxaceae</taxon>
        <taxon>Coccomyxa</taxon>
        <taxon>Coccomyxa subellipsoidea</taxon>
    </lineage>
</organism>
<accession>I0YWK5</accession>
<protein>
    <recommendedName>
        <fullName evidence="7">Ureidoglycolate hydrolase</fullName>
    </recommendedName>
</protein>
<comment type="caution">
    <text evidence="5">The sequence shown here is derived from an EMBL/GenBank/DDBJ whole genome shotgun (WGS) entry which is preliminary data.</text>
</comment>
<name>I0YWK5_COCSC</name>
<dbReference type="GO" id="GO:0004848">
    <property type="term" value="F:ureidoglycolate hydrolase activity"/>
    <property type="evidence" value="ECO:0007669"/>
    <property type="project" value="InterPro"/>
</dbReference>
<dbReference type="SUPFAM" id="SSF51182">
    <property type="entry name" value="RmlC-like cupins"/>
    <property type="match status" value="1"/>
</dbReference>
<keyword evidence="2" id="KW-0659">Purine metabolism</keyword>
<dbReference type="KEGG" id="csl:COCSUDRAFT_24008"/>
<gene>
    <name evidence="5" type="ORF">COCSUDRAFT_24008</name>
</gene>
<dbReference type="Gene3D" id="2.60.120.480">
    <property type="entry name" value="Ureidoglycolate hydrolase"/>
    <property type="match status" value="1"/>
</dbReference>
<evidence type="ECO:0000313" key="5">
    <source>
        <dbReference type="EMBL" id="EIE22774.1"/>
    </source>
</evidence>
<evidence type="ECO:0000256" key="1">
    <source>
        <dbReference type="ARBA" id="ARBA00011738"/>
    </source>
</evidence>
<dbReference type="GeneID" id="17040761"/>
<dbReference type="Pfam" id="PF04115">
    <property type="entry name" value="Ureidogly_lyase"/>
    <property type="match status" value="1"/>
</dbReference>
<dbReference type="RefSeq" id="XP_005647318.1">
    <property type="nucleotide sequence ID" value="XM_005647261.1"/>
</dbReference>
<sequence>MKVVTQVQPFSKPLGRLGSHPPHAISHIKPLRTHNARYLVVSAAQGLDSASTAGLRVFCLPVKELTPESFRPFGQVVGPSDDGKEFDGEDAQLVLDQGTPRFYVMRLPKRGMSFDRITYHAKVTQCLGAIGLQPWYMAVAAPSGSVEEWPRPEQVHAFRIPPGNFIKLHAGTWHAGPLFEGEDSMAFYNLELSDTNVTDHNTHIYKEDGVMFVLED</sequence>
<evidence type="ECO:0000256" key="3">
    <source>
        <dbReference type="ARBA" id="ARBA00023239"/>
    </source>
</evidence>
<dbReference type="PANTHER" id="PTHR35721:SF1">
    <property type="entry name" value="UREIDOGLYCOLATE HYDROLASE"/>
    <property type="match status" value="1"/>
</dbReference>
<dbReference type="EMBL" id="AGSI01000009">
    <property type="protein sequence ID" value="EIE22774.1"/>
    <property type="molecule type" value="Genomic_DNA"/>
</dbReference>